<proteinExistence type="predicted"/>
<dbReference type="Proteomes" id="UP001154282">
    <property type="component" value="Unassembled WGS sequence"/>
</dbReference>
<dbReference type="AlphaFoldDB" id="A0AAV0NFA5"/>
<evidence type="ECO:0000313" key="1">
    <source>
        <dbReference type="EMBL" id="CAI0457122.1"/>
    </source>
</evidence>
<evidence type="ECO:0000313" key="2">
    <source>
        <dbReference type="Proteomes" id="UP001154282"/>
    </source>
</evidence>
<protein>
    <submittedName>
        <fullName evidence="1">Uncharacterized protein</fullName>
    </submittedName>
</protein>
<reference evidence="1" key="1">
    <citation type="submission" date="2022-08" db="EMBL/GenBank/DDBJ databases">
        <authorList>
            <person name="Gutierrez-Valencia J."/>
        </authorList>
    </citation>
    <scope>NUCLEOTIDE SEQUENCE</scope>
</reference>
<organism evidence="1 2">
    <name type="scientific">Linum tenue</name>
    <dbReference type="NCBI Taxonomy" id="586396"/>
    <lineage>
        <taxon>Eukaryota</taxon>
        <taxon>Viridiplantae</taxon>
        <taxon>Streptophyta</taxon>
        <taxon>Embryophyta</taxon>
        <taxon>Tracheophyta</taxon>
        <taxon>Spermatophyta</taxon>
        <taxon>Magnoliopsida</taxon>
        <taxon>eudicotyledons</taxon>
        <taxon>Gunneridae</taxon>
        <taxon>Pentapetalae</taxon>
        <taxon>rosids</taxon>
        <taxon>fabids</taxon>
        <taxon>Malpighiales</taxon>
        <taxon>Linaceae</taxon>
        <taxon>Linum</taxon>
    </lineage>
</organism>
<dbReference type="EMBL" id="CAMGYJ010000008">
    <property type="protein sequence ID" value="CAI0457122.1"/>
    <property type="molecule type" value="Genomic_DNA"/>
</dbReference>
<comment type="caution">
    <text evidence="1">The sequence shown here is derived from an EMBL/GenBank/DDBJ whole genome shotgun (WGS) entry which is preliminary data.</text>
</comment>
<sequence>MVVEGRTRTVKLVRGSTHSIRWRRYIR</sequence>
<gene>
    <name evidence="1" type="ORF">LITE_LOCUS33010</name>
</gene>
<name>A0AAV0NFA5_9ROSI</name>
<accession>A0AAV0NFA5</accession>
<keyword evidence="2" id="KW-1185">Reference proteome</keyword>